<evidence type="ECO:0000256" key="1">
    <source>
        <dbReference type="ARBA" id="ARBA00001947"/>
    </source>
</evidence>
<protein>
    <submittedName>
        <fullName evidence="9">Peptidase_M14 domain-containing protein</fullName>
    </submittedName>
</protein>
<dbReference type="PROSITE" id="PS00133">
    <property type="entry name" value="CARBOXYPEPT_ZN_2"/>
    <property type="match status" value="1"/>
</dbReference>
<comment type="similarity">
    <text evidence="2 6">Belongs to the peptidase M14 family.</text>
</comment>
<name>A0A1I7WPF4_HETBA</name>
<keyword evidence="3" id="KW-0121">Carboxypeptidase</keyword>
<evidence type="ECO:0000256" key="5">
    <source>
        <dbReference type="ARBA" id="ARBA00022833"/>
    </source>
</evidence>
<dbReference type="GO" id="GO:0004181">
    <property type="term" value="F:metallocarboxypeptidase activity"/>
    <property type="evidence" value="ECO:0007669"/>
    <property type="project" value="InterPro"/>
</dbReference>
<keyword evidence="4" id="KW-0479">Metal-binding</keyword>
<dbReference type="SUPFAM" id="SSF53187">
    <property type="entry name" value="Zn-dependent exopeptidases"/>
    <property type="match status" value="1"/>
</dbReference>
<evidence type="ECO:0000313" key="9">
    <source>
        <dbReference type="WBParaSite" id="Hba_07040"/>
    </source>
</evidence>
<keyword evidence="8" id="KW-1185">Reference proteome</keyword>
<dbReference type="PANTHER" id="PTHR11705">
    <property type="entry name" value="PROTEASE FAMILY M14 CARBOXYPEPTIDASE A,B"/>
    <property type="match status" value="1"/>
</dbReference>
<dbReference type="PANTHER" id="PTHR11705:SF133">
    <property type="entry name" value="PEPTIDASE M14 CARBOXYPEPTIDASE A DOMAIN-CONTAINING PROTEIN"/>
    <property type="match status" value="1"/>
</dbReference>
<comment type="cofactor">
    <cofactor evidence="1">
        <name>Zn(2+)</name>
        <dbReference type="ChEBI" id="CHEBI:29105"/>
    </cofactor>
</comment>
<evidence type="ECO:0000259" key="7">
    <source>
        <dbReference type="PROSITE" id="PS52035"/>
    </source>
</evidence>
<dbReference type="GO" id="GO:0005615">
    <property type="term" value="C:extracellular space"/>
    <property type="evidence" value="ECO:0007669"/>
    <property type="project" value="TreeGrafter"/>
</dbReference>
<keyword evidence="3" id="KW-0378">Hydrolase</keyword>
<keyword evidence="3" id="KW-0645">Protease</keyword>
<evidence type="ECO:0000256" key="4">
    <source>
        <dbReference type="ARBA" id="ARBA00022723"/>
    </source>
</evidence>
<evidence type="ECO:0000256" key="2">
    <source>
        <dbReference type="ARBA" id="ARBA00005988"/>
    </source>
</evidence>
<sequence>MNKALKPTICKYYSIISLLLHGKKCVKAFITLHSYSQMWLIPYGHRKRSYPQDFHTALRLGMVFPVEDLATIAWKSMIILFRPLALRATKALYEMYGTKYQVGTGADLMYEASGSSHDWAKGSLKVNYAYLIELRPKNTLMGYGFLLPEREIPATGLETFEAIKIVADELIGQFIQPEIRKRVQSSSTRPSIEMRRGYKVIETTRKKPVPHFTKAGGNLFRLFEKNHCQPKLYNIMRIDKNPCFFINSYI</sequence>
<feature type="domain" description="Peptidase M14" evidence="7">
    <location>
        <begin position="1"/>
        <end position="170"/>
    </location>
</feature>
<keyword evidence="5" id="KW-0862">Zinc</keyword>
<reference evidence="9" key="1">
    <citation type="submission" date="2016-11" db="UniProtKB">
        <authorList>
            <consortium name="WormBaseParasite"/>
        </authorList>
    </citation>
    <scope>IDENTIFICATION</scope>
</reference>
<evidence type="ECO:0000313" key="8">
    <source>
        <dbReference type="Proteomes" id="UP000095283"/>
    </source>
</evidence>
<feature type="active site" description="Proton donor/acceptor" evidence="6">
    <location>
        <position position="133"/>
    </location>
</feature>
<dbReference type="GO" id="GO:0008270">
    <property type="term" value="F:zinc ion binding"/>
    <property type="evidence" value="ECO:0007669"/>
    <property type="project" value="InterPro"/>
</dbReference>
<dbReference type="PROSITE" id="PS52035">
    <property type="entry name" value="PEPTIDASE_M14"/>
    <property type="match status" value="1"/>
</dbReference>
<proteinExistence type="inferred from homology"/>
<dbReference type="Proteomes" id="UP000095283">
    <property type="component" value="Unplaced"/>
</dbReference>
<dbReference type="InterPro" id="IPR057247">
    <property type="entry name" value="CARBOXYPEPT_ZN_2"/>
</dbReference>
<dbReference type="Pfam" id="PF00246">
    <property type="entry name" value="Peptidase_M14"/>
    <property type="match status" value="1"/>
</dbReference>
<evidence type="ECO:0000256" key="6">
    <source>
        <dbReference type="PROSITE-ProRule" id="PRU01379"/>
    </source>
</evidence>
<accession>A0A1I7WPF4</accession>
<dbReference type="Gene3D" id="3.40.630.10">
    <property type="entry name" value="Zn peptidases"/>
    <property type="match status" value="1"/>
</dbReference>
<dbReference type="InterPro" id="IPR000834">
    <property type="entry name" value="Peptidase_M14"/>
</dbReference>
<dbReference type="WBParaSite" id="Hba_07040">
    <property type="protein sequence ID" value="Hba_07040"/>
    <property type="gene ID" value="Hba_07040"/>
</dbReference>
<dbReference type="AlphaFoldDB" id="A0A1I7WPF4"/>
<evidence type="ECO:0000256" key="3">
    <source>
        <dbReference type="ARBA" id="ARBA00022645"/>
    </source>
</evidence>
<organism evidence="8 9">
    <name type="scientific">Heterorhabditis bacteriophora</name>
    <name type="common">Entomopathogenic nematode worm</name>
    <dbReference type="NCBI Taxonomy" id="37862"/>
    <lineage>
        <taxon>Eukaryota</taxon>
        <taxon>Metazoa</taxon>
        <taxon>Ecdysozoa</taxon>
        <taxon>Nematoda</taxon>
        <taxon>Chromadorea</taxon>
        <taxon>Rhabditida</taxon>
        <taxon>Rhabditina</taxon>
        <taxon>Rhabditomorpha</taxon>
        <taxon>Strongyloidea</taxon>
        <taxon>Heterorhabditidae</taxon>
        <taxon>Heterorhabditis</taxon>
    </lineage>
</organism>
<dbReference type="GO" id="GO:0006508">
    <property type="term" value="P:proteolysis"/>
    <property type="evidence" value="ECO:0007669"/>
    <property type="project" value="InterPro"/>
</dbReference>